<keyword evidence="6" id="KW-1185">Reference proteome</keyword>
<feature type="compositionally biased region" description="Basic and acidic residues" evidence="3">
    <location>
        <begin position="674"/>
        <end position="684"/>
    </location>
</feature>
<dbReference type="PANTHER" id="PTHR14490">
    <property type="entry name" value="ZINC FINGER, ZZ TYPE"/>
    <property type="match status" value="1"/>
</dbReference>
<feature type="compositionally biased region" description="Polar residues" evidence="3">
    <location>
        <begin position="449"/>
        <end position="459"/>
    </location>
</feature>
<accession>A0ABD1ESQ1</accession>
<dbReference type="Pfam" id="PF05178">
    <property type="entry name" value="Kri1"/>
    <property type="match status" value="1"/>
</dbReference>
<feature type="region of interest" description="Disordered" evidence="3">
    <location>
        <begin position="135"/>
        <end position="154"/>
    </location>
</feature>
<organism evidence="5 6">
    <name type="scientific">Hypothenemus hampei</name>
    <name type="common">Coffee berry borer</name>
    <dbReference type="NCBI Taxonomy" id="57062"/>
    <lineage>
        <taxon>Eukaryota</taxon>
        <taxon>Metazoa</taxon>
        <taxon>Ecdysozoa</taxon>
        <taxon>Arthropoda</taxon>
        <taxon>Hexapoda</taxon>
        <taxon>Insecta</taxon>
        <taxon>Pterygota</taxon>
        <taxon>Neoptera</taxon>
        <taxon>Endopterygota</taxon>
        <taxon>Coleoptera</taxon>
        <taxon>Polyphaga</taxon>
        <taxon>Cucujiformia</taxon>
        <taxon>Curculionidae</taxon>
        <taxon>Scolytinae</taxon>
        <taxon>Hypothenemus</taxon>
    </lineage>
</organism>
<feature type="compositionally biased region" description="Acidic residues" evidence="3">
    <location>
        <begin position="49"/>
        <end position="67"/>
    </location>
</feature>
<dbReference type="InterPro" id="IPR018034">
    <property type="entry name" value="Kri1"/>
</dbReference>
<feature type="compositionally biased region" description="Polar residues" evidence="3">
    <location>
        <begin position="636"/>
        <end position="647"/>
    </location>
</feature>
<feature type="region of interest" description="Disordered" evidence="3">
    <location>
        <begin position="421"/>
        <end position="488"/>
    </location>
</feature>
<evidence type="ECO:0000313" key="5">
    <source>
        <dbReference type="EMBL" id="KAL1501635.1"/>
    </source>
</evidence>
<dbReference type="InterPro" id="IPR024626">
    <property type="entry name" value="Kri1-like_C"/>
</dbReference>
<feature type="compositionally biased region" description="Basic and acidic residues" evidence="3">
    <location>
        <begin position="620"/>
        <end position="634"/>
    </location>
</feature>
<comment type="similarity">
    <text evidence="1">Belongs to the KRI1 family.</text>
</comment>
<reference evidence="5 6" key="1">
    <citation type="submission" date="2024-05" db="EMBL/GenBank/DDBJ databases">
        <title>Genetic variation in Jamaican populations of the coffee berry borer (Hypothenemus hampei).</title>
        <authorList>
            <person name="Errbii M."/>
            <person name="Myrie A."/>
        </authorList>
    </citation>
    <scope>NUCLEOTIDE SEQUENCE [LARGE SCALE GENOMIC DNA]</scope>
    <source>
        <strain evidence="5">JA-Hopewell-2020-01-JO</strain>
        <tissue evidence="5">Whole body</tissue>
    </source>
</reference>
<proteinExistence type="inferred from homology"/>
<dbReference type="Pfam" id="PF12936">
    <property type="entry name" value="Kri1_C"/>
    <property type="match status" value="1"/>
</dbReference>
<sequence length="715" mass="84737">MGKISVGLFDGASDSDEEIKTENQYAKNYDNWRKKEVLNKLKSKYGDNVMDESETSSSSDDDEDAVELTEEVEKDFFKTLSCLKSKDPKIYDKNVNFFKEVKENNDTSNKSKKKKEQPIYLKDYERKMLLEEGGVFNDEDTAQQPKPISYEKEQKQIKDEIVKLGAQIESEDEDDADVAGMFQLRKKSEKEEKQNEMEYLNWLSGQSEELQDEKMKSELKPLKDFWNNPNLDNNEKFLKDYILNKRYLERDNEDYVPTYDEIIHDSDESLSGDEEEIEKQEEFEHKYNFRFEEPDQDFIKRYPRTIEKSLRRPDNRRKEKRMETKERKKKEKEEKMADIKKLRELKRKEIEEKLEKLKEVTGVSDFGFHDQDLDQDFDPEEHDKKMQELFNDDFYQGDDGDQKPEFPEIDQELELENWDHWNGEEDNNETAYEPHCEDEDFNMDADYDPSTSIKNQLIENSKGTKKRKRKSKTAEALSQPKPKFDPTDKNFEKYFDEYYKLECEDVIGDLPCRFKYREVPPNDFGLSIEEILLAKDKELNRWCSLKKTVQRRPENVEKYDQIAYAKKAKNIELKKRLLPSVFEESSKEDDSTIKNLNAQNVEVKKKDNKKTQAENSTQDINKDEKKKPVGKETESAETNLNNKVENLQNDKKHIKTRKVKRKRKNSSGNTTTNESKRFKNSKNDVKIDISDARLSAFGINPKKYKNKLKYGKQKN</sequence>
<protein>
    <recommendedName>
        <fullName evidence="2">Protein KRI1 homolog</fullName>
    </recommendedName>
</protein>
<feature type="region of interest" description="Disordered" evidence="3">
    <location>
        <begin position="44"/>
        <end position="67"/>
    </location>
</feature>
<feature type="domain" description="Kri1-like C-terminal" evidence="4">
    <location>
        <begin position="489"/>
        <end position="576"/>
    </location>
</feature>
<evidence type="ECO:0000259" key="4">
    <source>
        <dbReference type="Pfam" id="PF12936"/>
    </source>
</evidence>
<feature type="compositionally biased region" description="Basic and acidic residues" evidence="3">
    <location>
        <begin position="602"/>
        <end position="612"/>
    </location>
</feature>
<evidence type="ECO:0000256" key="3">
    <source>
        <dbReference type="SAM" id="MobiDB-lite"/>
    </source>
</evidence>
<dbReference type="EMBL" id="JBDJPC010000005">
    <property type="protein sequence ID" value="KAL1501635.1"/>
    <property type="molecule type" value="Genomic_DNA"/>
</dbReference>
<name>A0ABD1ESQ1_HYPHA</name>
<dbReference type="AlphaFoldDB" id="A0ABD1ESQ1"/>
<gene>
    <name evidence="5" type="ORF">ABEB36_006930</name>
</gene>
<feature type="compositionally biased region" description="Basic residues" evidence="3">
    <location>
        <begin position="652"/>
        <end position="665"/>
    </location>
</feature>
<feature type="region of interest" description="Disordered" evidence="3">
    <location>
        <begin position="588"/>
        <end position="684"/>
    </location>
</feature>
<comment type="caution">
    <text evidence="5">The sequence shown here is derived from an EMBL/GenBank/DDBJ whole genome shotgun (WGS) entry which is preliminary data.</text>
</comment>
<evidence type="ECO:0000313" key="6">
    <source>
        <dbReference type="Proteomes" id="UP001566132"/>
    </source>
</evidence>
<dbReference type="PANTHER" id="PTHR14490:SF5">
    <property type="entry name" value="PROTEIN KRI1 HOMOLOG"/>
    <property type="match status" value="1"/>
</dbReference>
<evidence type="ECO:0000256" key="2">
    <source>
        <dbReference type="ARBA" id="ARBA00017294"/>
    </source>
</evidence>
<feature type="region of interest" description="Disordered" evidence="3">
    <location>
        <begin position="302"/>
        <end position="336"/>
    </location>
</feature>
<dbReference type="Proteomes" id="UP001566132">
    <property type="component" value="Unassembled WGS sequence"/>
</dbReference>
<feature type="compositionally biased region" description="Acidic residues" evidence="3">
    <location>
        <begin position="436"/>
        <end position="447"/>
    </location>
</feature>
<evidence type="ECO:0000256" key="1">
    <source>
        <dbReference type="ARBA" id="ARBA00007473"/>
    </source>
</evidence>